<reference evidence="12 13" key="1">
    <citation type="journal article" date="2017" name="Curr. Biol.">
        <title>Genome architecture and evolution of a unichromosomal asexual nematode.</title>
        <authorList>
            <person name="Fradin H."/>
            <person name="Zegar C."/>
            <person name="Gutwein M."/>
            <person name="Lucas J."/>
            <person name="Kovtun M."/>
            <person name="Corcoran D."/>
            <person name="Baugh L.R."/>
            <person name="Kiontke K."/>
            <person name="Gunsalus K."/>
            <person name="Fitch D.H."/>
            <person name="Piano F."/>
        </authorList>
    </citation>
    <scope>NUCLEOTIDE SEQUENCE [LARGE SCALE GENOMIC DNA]</scope>
    <source>
        <strain evidence="12">PF1309</strain>
    </source>
</reference>
<dbReference type="InterPro" id="IPR010989">
    <property type="entry name" value="SNARE"/>
</dbReference>
<sequence length="333" mass="38154">MSTAAINRSREPHVGISRNLTEVFMLLRSNAFQNKFIYDNSKAAVSTSSRLSEERMSLVNLESGTDHPADSSVGQPIWIHTCDEIEFEFGRIRSRLDELDAAQQKHISRPNFGDEAFEAEERRMEQMTEQITSMLSHCQRLINMMSSQISRGENESERRLRENSVQAMINTLGQLTGGFRSRQSKYLDDIKKRSRNIDSFVLTTGGSDEMNWGELVDVGETSQGEYTMDQLQMIMSNEKEVREREKEIMVVNSSIRELNSIFKEVSSMVVEQGALLDRIDYNVEQVTVRVTKATESVHKAERSQRSNWKMKIICCQSVTVIFLLLLILATKFK</sequence>
<gene>
    <name evidence="12" type="ORF">WR25_19775</name>
</gene>
<keyword evidence="13" id="KW-1185">Reference proteome</keyword>
<dbReference type="GO" id="GO:0000139">
    <property type="term" value="C:Golgi membrane"/>
    <property type="evidence" value="ECO:0007669"/>
    <property type="project" value="UniProtKB-SubCell"/>
</dbReference>
<dbReference type="AlphaFoldDB" id="A0A2A2L8P6"/>
<dbReference type="Pfam" id="PF05739">
    <property type="entry name" value="SNARE"/>
    <property type="match status" value="1"/>
</dbReference>
<dbReference type="GO" id="GO:0048278">
    <property type="term" value="P:vesicle docking"/>
    <property type="evidence" value="ECO:0007669"/>
    <property type="project" value="TreeGrafter"/>
</dbReference>
<evidence type="ECO:0000256" key="1">
    <source>
        <dbReference type="ARBA" id="ARBA00004409"/>
    </source>
</evidence>
<dbReference type="CDD" id="cd15845">
    <property type="entry name" value="SNARE_syntaxin16"/>
    <property type="match status" value="1"/>
</dbReference>
<dbReference type="PROSITE" id="PS50192">
    <property type="entry name" value="T_SNARE"/>
    <property type="match status" value="1"/>
</dbReference>
<evidence type="ECO:0000256" key="4">
    <source>
        <dbReference type="ARBA" id="ARBA00022692"/>
    </source>
</evidence>
<dbReference type="Gene3D" id="1.20.58.70">
    <property type="match status" value="1"/>
</dbReference>
<dbReference type="PANTHER" id="PTHR19957">
    <property type="entry name" value="SYNTAXIN"/>
    <property type="match status" value="1"/>
</dbReference>
<evidence type="ECO:0000256" key="5">
    <source>
        <dbReference type="ARBA" id="ARBA00022927"/>
    </source>
</evidence>
<evidence type="ECO:0000259" key="11">
    <source>
        <dbReference type="PROSITE" id="PS50192"/>
    </source>
</evidence>
<dbReference type="GO" id="GO:0006906">
    <property type="term" value="P:vesicle fusion"/>
    <property type="evidence" value="ECO:0007669"/>
    <property type="project" value="TreeGrafter"/>
</dbReference>
<evidence type="ECO:0000313" key="12">
    <source>
        <dbReference type="EMBL" id="PAV82518.1"/>
    </source>
</evidence>
<dbReference type="Proteomes" id="UP000218231">
    <property type="component" value="Unassembled WGS sequence"/>
</dbReference>
<keyword evidence="9 10" id="KW-0472">Membrane</keyword>
<evidence type="ECO:0000256" key="2">
    <source>
        <dbReference type="ARBA" id="ARBA00009063"/>
    </source>
</evidence>
<evidence type="ECO:0000256" key="9">
    <source>
        <dbReference type="ARBA" id="ARBA00023136"/>
    </source>
</evidence>
<dbReference type="STRING" id="2018661.A0A2A2L8P6"/>
<evidence type="ECO:0000256" key="7">
    <source>
        <dbReference type="ARBA" id="ARBA00023034"/>
    </source>
</evidence>
<dbReference type="EMBL" id="LIAE01007044">
    <property type="protein sequence ID" value="PAV82518.1"/>
    <property type="molecule type" value="Genomic_DNA"/>
</dbReference>
<comment type="subcellular location">
    <subcellularLocation>
        <location evidence="1">Golgi apparatus membrane</location>
        <topology evidence="1">Single-pass type IV membrane protein</topology>
    </subcellularLocation>
</comment>
<dbReference type="GO" id="GO:0031201">
    <property type="term" value="C:SNARE complex"/>
    <property type="evidence" value="ECO:0007669"/>
    <property type="project" value="TreeGrafter"/>
</dbReference>
<evidence type="ECO:0000256" key="6">
    <source>
        <dbReference type="ARBA" id="ARBA00022989"/>
    </source>
</evidence>
<keyword evidence="3" id="KW-0813">Transport</keyword>
<dbReference type="SUPFAM" id="SSF47661">
    <property type="entry name" value="t-snare proteins"/>
    <property type="match status" value="1"/>
</dbReference>
<dbReference type="InterPro" id="IPR000727">
    <property type="entry name" value="T_SNARE_dom"/>
</dbReference>
<accession>A0A2A2L8P6</accession>
<dbReference type="InterPro" id="IPR045242">
    <property type="entry name" value="Syntaxin"/>
</dbReference>
<feature type="domain" description="T-SNARE coiled-coil homology" evidence="11">
    <location>
        <begin position="238"/>
        <end position="300"/>
    </location>
</feature>
<keyword evidence="5" id="KW-0653">Protein transport</keyword>
<keyword evidence="8" id="KW-0175">Coiled coil</keyword>
<protein>
    <recommendedName>
        <fullName evidence="11">t-SNARE coiled-coil homology domain-containing protein</fullName>
    </recommendedName>
</protein>
<keyword evidence="6 10" id="KW-1133">Transmembrane helix</keyword>
<feature type="transmembrane region" description="Helical" evidence="10">
    <location>
        <begin position="312"/>
        <end position="330"/>
    </location>
</feature>
<organism evidence="12 13">
    <name type="scientific">Diploscapter pachys</name>
    <dbReference type="NCBI Taxonomy" id="2018661"/>
    <lineage>
        <taxon>Eukaryota</taxon>
        <taxon>Metazoa</taxon>
        <taxon>Ecdysozoa</taxon>
        <taxon>Nematoda</taxon>
        <taxon>Chromadorea</taxon>
        <taxon>Rhabditida</taxon>
        <taxon>Rhabditina</taxon>
        <taxon>Rhabditomorpha</taxon>
        <taxon>Rhabditoidea</taxon>
        <taxon>Rhabditidae</taxon>
        <taxon>Diploscapter</taxon>
    </lineage>
</organism>
<evidence type="ECO:0000256" key="3">
    <source>
        <dbReference type="ARBA" id="ARBA00022448"/>
    </source>
</evidence>
<dbReference type="SMART" id="SM00397">
    <property type="entry name" value="t_SNARE"/>
    <property type="match status" value="1"/>
</dbReference>
<dbReference type="OrthoDB" id="10251371at2759"/>
<keyword evidence="4 10" id="KW-0812">Transmembrane</keyword>
<proteinExistence type="inferred from homology"/>
<comment type="similarity">
    <text evidence="2">Belongs to the syntaxin family.</text>
</comment>
<keyword evidence="7" id="KW-0333">Golgi apparatus</keyword>
<comment type="caution">
    <text evidence="12">The sequence shown here is derived from an EMBL/GenBank/DDBJ whole genome shotgun (WGS) entry which is preliminary data.</text>
</comment>
<dbReference type="GO" id="GO:0006886">
    <property type="term" value="P:intracellular protein transport"/>
    <property type="evidence" value="ECO:0007669"/>
    <property type="project" value="TreeGrafter"/>
</dbReference>
<dbReference type="PANTHER" id="PTHR19957:SF83">
    <property type="entry name" value="SYNTAXIN-16"/>
    <property type="match status" value="1"/>
</dbReference>
<evidence type="ECO:0000313" key="13">
    <source>
        <dbReference type="Proteomes" id="UP000218231"/>
    </source>
</evidence>
<name>A0A2A2L8P6_9BILA</name>
<dbReference type="GO" id="GO:0005484">
    <property type="term" value="F:SNAP receptor activity"/>
    <property type="evidence" value="ECO:0007669"/>
    <property type="project" value="TreeGrafter"/>
</dbReference>
<evidence type="ECO:0000256" key="10">
    <source>
        <dbReference type="SAM" id="Phobius"/>
    </source>
</evidence>
<evidence type="ECO:0000256" key="8">
    <source>
        <dbReference type="ARBA" id="ARBA00023054"/>
    </source>
</evidence>
<dbReference type="GO" id="GO:0000149">
    <property type="term" value="F:SNARE binding"/>
    <property type="evidence" value="ECO:0007669"/>
    <property type="project" value="TreeGrafter"/>
</dbReference>